<comment type="subcellular location">
    <subcellularLocation>
        <location evidence="9 10">Cytoplasm</location>
    </subcellularLocation>
</comment>
<dbReference type="GO" id="GO:0006094">
    <property type="term" value="P:gluconeogenesis"/>
    <property type="evidence" value="ECO:0007669"/>
    <property type="project" value="UniProtKB-UniRule"/>
</dbReference>
<keyword evidence="5 9" id="KW-0312">Gluconeogenesis</keyword>
<dbReference type="SUPFAM" id="SSF51351">
    <property type="entry name" value="Triosephosphate isomerase (TIM)"/>
    <property type="match status" value="1"/>
</dbReference>
<evidence type="ECO:0000256" key="6">
    <source>
        <dbReference type="ARBA" id="ARBA00022490"/>
    </source>
</evidence>
<accession>E7REW7</accession>
<organism evidence="11 12">
    <name type="scientific">Planococcus donghaensis MPA1U2</name>
    <dbReference type="NCBI Taxonomy" id="933115"/>
    <lineage>
        <taxon>Bacteria</taxon>
        <taxon>Bacillati</taxon>
        <taxon>Bacillota</taxon>
        <taxon>Bacilli</taxon>
        <taxon>Bacillales</taxon>
        <taxon>Caryophanaceae</taxon>
        <taxon>Planococcus</taxon>
    </lineage>
</organism>
<keyword evidence="7 9" id="KW-0324">Glycolysis</keyword>
<dbReference type="UniPathway" id="UPA00109">
    <property type="reaction ID" value="UER00189"/>
</dbReference>
<dbReference type="Pfam" id="PF00121">
    <property type="entry name" value="TIM"/>
    <property type="match status" value="1"/>
</dbReference>
<dbReference type="FunFam" id="3.20.20.70:FF:000016">
    <property type="entry name" value="Triosephosphate isomerase"/>
    <property type="match status" value="1"/>
</dbReference>
<dbReference type="AlphaFoldDB" id="E7REW7"/>
<dbReference type="PROSITE" id="PS00171">
    <property type="entry name" value="TIM_1"/>
    <property type="match status" value="1"/>
</dbReference>
<dbReference type="GO" id="GO:0005829">
    <property type="term" value="C:cytosol"/>
    <property type="evidence" value="ECO:0007669"/>
    <property type="project" value="TreeGrafter"/>
</dbReference>
<dbReference type="HAMAP" id="MF_00147_B">
    <property type="entry name" value="TIM_B"/>
    <property type="match status" value="1"/>
</dbReference>
<feature type="active site" description="Electrophile" evidence="9">
    <location>
        <position position="95"/>
    </location>
</feature>
<dbReference type="GO" id="GO:0004807">
    <property type="term" value="F:triose-phosphate isomerase activity"/>
    <property type="evidence" value="ECO:0007669"/>
    <property type="project" value="UniProtKB-UniRule"/>
</dbReference>
<dbReference type="CDD" id="cd00311">
    <property type="entry name" value="TIM"/>
    <property type="match status" value="1"/>
</dbReference>
<reference evidence="11 12" key="1">
    <citation type="journal article" date="2011" name="J. Bacteriol.">
        <title>The Draft Genome of Planococcus donghaensis MPA1U2 Reveals Nonsporulation Pathways Controlled by a Conserved Spo0A Regulon.</title>
        <authorList>
            <person name="Pearson M.D."/>
            <person name="Noller H.F."/>
        </authorList>
    </citation>
    <scope>NUCLEOTIDE SEQUENCE [LARGE SCALE GENOMIC DNA]</scope>
    <source>
        <strain evidence="11 12">MPA1U2</strain>
    </source>
</reference>
<evidence type="ECO:0000256" key="5">
    <source>
        <dbReference type="ARBA" id="ARBA00022432"/>
    </source>
</evidence>
<comment type="pathway">
    <text evidence="9 10">Carbohydrate biosynthesis; gluconeogenesis.</text>
</comment>
<evidence type="ECO:0000256" key="3">
    <source>
        <dbReference type="ARBA" id="ARBA00011940"/>
    </source>
</evidence>
<dbReference type="Proteomes" id="UP000003052">
    <property type="component" value="Unassembled WGS sequence"/>
</dbReference>
<dbReference type="InterPro" id="IPR035990">
    <property type="entry name" value="TIM_sf"/>
</dbReference>
<comment type="subunit">
    <text evidence="9 10">Homodimer.</text>
</comment>
<evidence type="ECO:0000313" key="12">
    <source>
        <dbReference type="Proteomes" id="UP000003052"/>
    </source>
</evidence>
<dbReference type="InterPro" id="IPR022896">
    <property type="entry name" value="TrioseP_Isoase_bac/euk"/>
</dbReference>
<evidence type="ECO:0000256" key="8">
    <source>
        <dbReference type="ARBA" id="ARBA00023235"/>
    </source>
</evidence>
<evidence type="ECO:0000313" key="11">
    <source>
        <dbReference type="EMBL" id="EGA90503.1"/>
    </source>
</evidence>
<evidence type="ECO:0000256" key="10">
    <source>
        <dbReference type="RuleBase" id="RU363013"/>
    </source>
</evidence>
<feature type="binding site" evidence="9">
    <location>
        <begin position="9"/>
        <end position="11"/>
    </location>
    <ligand>
        <name>substrate</name>
    </ligand>
</feature>
<feature type="active site" description="Proton acceptor" evidence="9">
    <location>
        <position position="167"/>
    </location>
</feature>
<dbReference type="InterPro" id="IPR000652">
    <property type="entry name" value="Triosephosphate_isomerase"/>
</dbReference>
<dbReference type="InterPro" id="IPR013785">
    <property type="entry name" value="Aldolase_TIM"/>
</dbReference>
<evidence type="ECO:0000256" key="4">
    <source>
        <dbReference type="ARBA" id="ARBA00019397"/>
    </source>
</evidence>
<evidence type="ECO:0000256" key="9">
    <source>
        <dbReference type="HAMAP-Rule" id="MF_00147"/>
    </source>
</evidence>
<dbReference type="NCBIfam" id="TIGR00419">
    <property type="entry name" value="tim"/>
    <property type="match status" value="1"/>
</dbReference>
<comment type="catalytic activity">
    <reaction evidence="9 10">
        <text>D-glyceraldehyde 3-phosphate = dihydroxyacetone phosphate</text>
        <dbReference type="Rhea" id="RHEA:18585"/>
        <dbReference type="ChEBI" id="CHEBI:57642"/>
        <dbReference type="ChEBI" id="CHEBI:59776"/>
        <dbReference type="EC" id="5.3.1.1"/>
    </reaction>
</comment>
<proteinExistence type="inferred from homology"/>
<comment type="caution">
    <text evidence="11">The sequence shown here is derived from an EMBL/GenBank/DDBJ whole genome shotgun (WGS) entry which is preliminary data.</text>
</comment>
<dbReference type="RefSeq" id="WP_008429546.1">
    <property type="nucleotide sequence ID" value="NZ_AEPB01000017.1"/>
</dbReference>
<evidence type="ECO:0000256" key="7">
    <source>
        <dbReference type="ARBA" id="ARBA00023152"/>
    </source>
</evidence>
<keyword evidence="8 9" id="KW-0413">Isomerase</keyword>
<dbReference type="GO" id="GO:0006096">
    <property type="term" value="P:glycolytic process"/>
    <property type="evidence" value="ECO:0007669"/>
    <property type="project" value="UniProtKB-UniRule"/>
</dbReference>
<dbReference type="UniPathway" id="UPA00138"/>
<feature type="binding site" evidence="9">
    <location>
        <begin position="234"/>
        <end position="235"/>
    </location>
    <ligand>
        <name>substrate</name>
    </ligand>
</feature>
<dbReference type="eggNOG" id="COG0149">
    <property type="taxonomic scope" value="Bacteria"/>
</dbReference>
<protein>
    <recommendedName>
        <fullName evidence="4 9">Triosephosphate isomerase</fullName>
        <shortName evidence="9">TIM</shortName>
        <shortName evidence="9">TPI</shortName>
        <ecNumber evidence="3 9">5.3.1.1</ecNumber>
    </recommendedName>
    <alternativeName>
        <fullName evidence="9">Triose-phosphate isomerase</fullName>
    </alternativeName>
</protein>
<dbReference type="GO" id="GO:0046166">
    <property type="term" value="P:glyceraldehyde-3-phosphate biosynthetic process"/>
    <property type="evidence" value="ECO:0007669"/>
    <property type="project" value="TreeGrafter"/>
</dbReference>
<dbReference type="OrthoDB" id="9809429at2"/>
<dbReference type="PANTHER" id="PTHR21139">
    <property type="entry name" value="TRIOSEPHOSPHATE ISOMERASE"/>
    <property type="match status" value="1"/>
</dbReference>
<name>E7REW7_9BACL</name>
<sequence length="253" mass="27158">MRKPIIAGNWKMYKTATEAKEFVEEVNGLVPNAEKLDAVICAPALFLAQLVISSENSALQIGAQTMSEQDEGAFTGEISPVQLADIGVKYVIIGHSERRQYFNETDESVNQKVKAAFAHGLVPILCVGETLEQRENGETGSVVEAQVEKGISGLSEEQITQLVIAYEPIWAIGTGKTATAEDANEVCGIVRKKVASLYEDQTAEQLRIQYGGSVKPANVDELMGMEHIDGALVGGASLEVESFVKLLEAGSNA</sequence>
<dbReference type="InterPro" id="IPR020861">
    <property type="entry name" value="Triosephosphate_isomerase_AS"/>
</dbReference>
<comment type="similarity">
    <text evidence="2 9 10">Belongs to the triosephosphate isomerase family.</text>
</comment>
<dbReference type="Gene3D" id="3.20.20.70">
    <property type="entry name" value="Aldolase class I"/>
    <property type="match status" value="1"/>
</dbReference>
<dbReference type="EC" id="5.3.1.1" evidence="3 9"/>
<dbReference type="GO" id="GO:0019563">
    <property type="term" value="P:glycerol catabolic process"/>
    <property type="evidence" value="ECO:0007669"/>
    <property type="project" value="TreeGrafter"/>
</dbReference>
<gene>
    <name evidence="9 11" type="primary">tpiA</name>
    <name evidence="11" type="ORF">GPDM_05034</name>
</gene>
<feature type="binding site" evidence="9">
    <location>
        <position position="173"/>
    </location>
    <ligand>
        <name>substrate</name>
    </ligand>
</feature>
<dbReference type="PANTHER" id="PTHR21139:SF42">
    <property type="entry name" value="TRIOSEPHOSPHATE ISOMERASE"/>
    <property type="match status" value="1"/>
</dbReference>
<feature type="binding site" evidence="9">
    <location>
        <position position="213"/>
    </location>
    <ligand>
        <name>substrate</name>
    </ligand>
</feature>
<evidence type="ECO:0000256" key="2">
    <source>
        <dbReference type="ARBA" id="ARBA00007422"/>
    </source>
</evidence>
<keyword evidence="6 9" id="KW-0963">Cytoplasm</keyword>
<dbReference type="EMBL" id="AEPB01000017">
    <property type="protein sequence ID" value="EGA90503.1"/>
    <property type="molecule type" value="Genomic_DNA"/>
</dbReference>
<evidence type="ECO:0000256" key="1">
    <source>
        <dbReference type="ARBA" id="ARBA00004680"/>
    </source>
</evidence>
<dbReference type="PROSITE" id="PS51440">
    <property type="entry name" value="TIM_2"/>
    <property type="match status" value="1"/>
</dbReference>
<comment type="pathway">
    <text evidence="1 9 10">Carbohydrate degradation; glycolysis; D-glyceraldehyde 3-phosphate from glycerone phosphate: step 1/1.</text>
</comment>
<comment type="function">
    <text evidence="9">Involved in the gluconeogenesis. Catalyzes stereospecifically the conversion of dihydroxyacetone phosphate (DHAP) to D-glyceraldehyde-3-phosphate (G3P).</text>
</comment>